<evidence type="ECO:0000313" key="2">
    <source>
        <dbReference type="EMBL" id="CAA0400309.1"/>
    </source>
</evidence>
<dbReference type="Gene3D" id="2.120.10.80">
    <property type="entry name" value="Kelch-type beta propeller"/>
    <property type="match status" value="1"/>
</dbReference>
<dbReference type="Proteomes" id="UP000078284">
    <property type="component" value="Chromosome 5"/>
</dbReference>
<dbReference type="OrthoDB" id="1053001at2759"/>
<dbReference type="SUPFAM" id="SSF117281">
    <property type="entry name" value="Kelch motif"/>
    <property type="match status" value="1"/>
</dbReference>
<dbReference type="AlphaFoldDB" id="A0A178UKX5"/>
<organism evidence="3 4">
    <name type="scientific">Arabidopsis thaliana</name>
    <name type="common">Mouse-ear cress</name>
    <dbReference type="NCBI Taxonomy" id="3702"/>
    <lineage>
        <taxon>Eukaryota</taxon>
        <taxon>Viridiplantae</taxon>
        <taxon>Streptophyta</taxon>
        <taxon>Embryophyta</taxon>
        <taxon>Tracheophyta</taxon>
        <taxon>Spermatophyta</taxon>
        <taxon>Magnoliopsida</taxon>
        <taxon>eudicotyledons</taxon>
        <taxon>Gunneridae</taxon>
        <taxon>Pentapetalae</taxon>
        <taxon>rosids</taxon>
        <taxon>malvids</taxon>
        <taxon>Brassicales</taxon>
        <taxon>Brassicaceae</taxon>
        <taxon>Camelineae</taxon>
        <taxon>Arabidopsis</taxon>
    </lineage>
</organism>
<dbReference type="InterPro" id="IPR006652">
    <property type="entry name" value="Kelch_1"/>
</dbReference>
<name>A0A178UKX5_ARATH</name>
<dbReference type="InterPro" id="IPR057499">
    <property type="entry name" value="Kelch_FKB95"/>
</dbReference>
<dbReference type="PROSITE" id="PS50181">
    <property type="entry name" value="FBOX"/>
    <property type="match status" value="1"/>
</dbReference>
<dbReference type="InterPro" id="IPR036047">
    <property type="entry name" value="F-box-like_dom_sf"/>
</dbReference>
<evidence type="ECO:0000313" key="3">
    <source>
        <dbReference type="EMBL" id="OAO93754.1"/>
    </source>
</evidence>
<reference evidence="3" key="2">
    <citation type="submission" date="2016-03" db="EMBL/GenBank/DDBJ databases">
        <title>Full-length assembly of Arabidopsis thaliana Ler reveals the complement of translocations and inversions.</title>
        <authorList>
            <person name="Zapata L."/>
            <person name="Schneeberger K."/>
            <person name="Ossowski S."/>
        </authorList>
    </citation>
    <scope>NUCLEOTIDE SEQUENCE [LARGE SCALE GENOMIC DNA]</scope>
    <source>
        <tissue evidence="3">Leaf</tissue>
    </source>
</reference>
<dbReference type="Proteomes" id="UP000434276">
    <property type="component" value="Unassembled WGS sequence"/>
</dbReference>
<feature type="domain" description="F-box" evidence="1">
    <location>
        <begin position="17"/>
        <end position="63"/>
    </location>
</feature>
<dbReference type="PANTHER" id="PTHR24414">
    <property type="entry name" value="F-BOX/KELCH-REPEAT PROTEIN SKIP4"/>
    <property type="match status" value="1"/>
</dbReference>
<proteinExistence type="predicted"/>
<evidence type="ECO:0000313" key="5">
    <source>
        <dbReference type="Proteomes" id="UP000434276"/>
    </source>
</evidence>
<reference evidence="4" key="1">
    <citation type="journal article" date="2016" name="Proc. Natl. Acad. Sci. U.S.A.">
        <title>Chromosome-level assembly of Arabidopsis thaliana Ler reveals the extent of translocation and inversion polymorphisms.</title>
        <authorList>
            <person name="Zapata L."/>
            <person name="Ding J."/>
            <person name="Willing E.M."/>
            <person name="Hartwig B."/>
            <person name="Bezdan D."/>
            <person name="Jiao W.B."/>
            <person name="Patel V."/>
            <person name="Velikkakam James G."/>
            <person name="Koornneef M."/>
            <person name="Ossowski S."/>
            <person name="Schneeberger K."/>
        </authorList>
    </citation>
    <scope>NUCLEOTIDE SEQUENCE [LARGE SCALE GENOMIC DNA]</scope>
    <source>
        <strain evidence="4">cv. Landsberg erecta</strain>
    </source>
</reference>
<evidence type="ECO:0000259" key="1">
    <source>
        <dbReference type="PROSITE" id="PS50181"/>
    </source>
</evidence>
<dbReference type="EMBL" id="LUHQ01000005">
    <property type="protein sequence ID" value="OAO93754.1"/>
    <property type="molecule type" value="Genomic_DNA"/>
</dbReference>
<dbReference type="ExpressionAtlas" id="A0A178UKX5">
    <property type="expression patterns" value="baseline and differential"/>
</dbReference>
<dbReference type="EMBL" id="CACSHJ010000096">
    <property type="protein sequence ID" value="CAA0400309.1"/>
    <property type="molecule type" value="Genomic_DNA"/>
</dbReference>
<dbReference type="CDD" id="cd22152">
    <property type="entry name" value="F-box_AtAFR-like"/>
    <property type="match status" value="1"/>
</dbReference>
<reference evidence="2 5" key="3">
    <citation type="submission" date="2019-12" db="EMBL/GenBank/DDBJ databases">
        <authorList>
            <person name="Jiao W.-B."/>
            <person name="Schneeberger K."/>
        </authorList>
    </citation>
    <scope>NUCLEOTIDE SEQUENCE [LARGE SCALE GENOMIC DNA]</scope>
    <source>
        <strain evidence="5">cv. C24</strain>
    </source>
</reference>
<dbReference type="InterPro" id="IPR050354">
    <property type="entry name" value="F-box/kelch-repeat_ARATH"/>
</dbReference>
<gene>
    <name evidence="3" type="ordered locus">AXX17_At5g02150</name>
    <name evidence="2" type="ORF">C24_LOCUS20986</name>
</gene>
<protein>
    <recommendedName>
        <fullName evidence="1">F-box domain-containing protein</fullName>
    </recommendedName>
</protein>
<dbReference type="SUPFAM" id="SSF81383">
    <property type="entry name" value="F-box domain"/>
    <property type="match status" value="1"/>
</dbReference>
<accession>A0A178UKX5</accession>
<sequence>MKTEEMNESSESPPPPSRTFSSLPYDIVLNCLARVSRYHYPTLSLVSKEFQSLIASRELYATRSRIGKTERFLYICLNLTKSNPKYRWFTLPPLPNEQKLLPVPLFTYHLNSSTVSSTGSEIYIIGGLVWGNRSKKVSMFDCRSHQTRILPKMRFPRASAAAHVIDGKIYVIGGGEIRGEVYDPMTQTWEPTLLTTPLDHTTQKVYDKHGVNICVVEIDNLLCQTFVFNGKLYWRHPRGDDFGWARVKGVEQELFRNHLSYVDKSGGGRRVTVWWKSVVVFGCQGLGYSTEFDTEIWCAEISFERRGLKELWGFVEWSRKVFTCKGCDSPTDFVMDSVLVTY</sequence>
<dbReference type="Pfam" id="PF00646">
    <property type="entry name" value="F-box"/>
    <property type="match status" value="1"/>
</dbReference>
<evidence type="ECO:0000313" key="4">
    <source>
        <dbReference type="Proteomes" id="UP000078284"/>
    </source>
</evidence>
<dbReference type="PANTHER" id="PTHR24414:SF127">
    <property type="entry name" value="F-BOX ASSOCIATED DOMAIN-CONTAINING PROTEIN"/>
    <property type="match status" value="1"/>
</dbReference>
<dbReference type="InterPro" id="IPR015915">
    <property type="entry name" value="Kelch-typ_b-propeller"/>
</dbReference>
<dbReference type="SMART" id="SM00256">
    <property type="entry name" value="FBOX"/>
    <property type="match status" value="1"/>
</dbReference>
<dbReference type="InterPro" id="IPR001810">
    <property type="entry name" value="F-box_dom"/>
</dbReference>
<dbReference type="SMART" id="SM00612">
    <property type="entry name" value="Kelch"/>
    <property type="match status" value="2"/>
</dbReference>
<accession>A0A5S9Y163</accession>
<dbReference type="Pfam" id="PF25210">
    <property type="entry name" value="Kelch_FKB95"/>
    <property type="match status" value="1"/>
</dbReference>